<reference evidence="5" key="1">
    <citation type="submission" date="2016-11" db="UniProtKB">
        <authorList>
            <consortium name="WormBaseParasite"/>
        </authorList>
    </citation>
    <scope>IDENTIFICATION</scope>
</reference>
<evidence type="ECO:0000256" key="1">
    <source>
        <dbReference type="ARBA" id="ARBA00000707"/>
    </source>
</evidence>
<protein>
    <recommendedName>
        <fullName evidence="2">ubiquitinyl hydrolase 1</fullName>
        <ecNumber evidence="2">3.4.19.12</ecNumber>
    </recommendedName>
</protein>
<dbReference type="WBParaSite" id="MhA1_Contig104.frz3.gene9">
    <property type="protein sequence ID" value="MhA1_Contig104.frz3.gene9"/>
    <property type="gene ID" value="MhA1_Contig104.frz3.gene9"/>
</dbReference>
<dbReference type="AlphaFoldDB" id="A0A1I8AWY3"/>
<evidence type="ECO:0000256" key="2">
    <source>
        <dbReference type="ARBA" id="ARBA00012759"/>
    </source>
</evidence>
<dbReference type="EC" id="3.4.19.12" evidence="2"/>
<organism evidence="4 5">
    <name type="scientific">Meloidogyne hapla</name>
    <name type="common">Root-knot nematode worm</name>
    <dbReference type="NCBI Taxonomy" id="6305"/>
    <lineage>
        <taxon>Eukaryota</taxon>
        <taxon>Metazoa</taxon>
        <taxon>Ecdysozoa</taxon>
        <taxon>Nematoda</taxon>
        <taxon>Chromadorea</taxon>
        <taxon>Rhabditida</taxon>
        <taxon>Tylenchina</taxon>
        <taxon>Tylenchomorpha</taxon>
        <taxon>Tylenchoidea</taxon>
        <taxon>Meloidogynidae</taxon>
        <taxon>Meloidogyninae</taxon>
        <taxon>Meloidogyne</taxon>
    </lineage>
</organism>
<dbReference type="InterPro" id="IPR038765">
    <property type="entry name" value="Papain-like_cys_pep_sf"/>
</dbReference>
<dbReference type="InterPro" id="IPR018200">
    <property type="entry name" value="USP_CS"/>
</dbReference>
<evidence type="ECO:0000313" key="4">
    <source>
        <dbReference type="Proteomes" id="UP000095281"/>
    </source>
</evidence>
<dbReference type="InterPro" id="IPR001394">
    <property type="entry name" value="Peptidase_C19_UCH"/>
</dbReference>
<evidence type="ECO:0000313" key="5">
    <source>
        <dbReference type="WBParaSite" id="MhA1_Contig104.frz3.gene9"/>
    </source>
</evidence>
<proteinExistence type="predicted"/>
<keyword evidence="4" id="KW-1185">Reference proteome</keyword>
<name>A0A1I8AWY3_MELHA</name>
<dbReference type="PROSITE" id="PS50235">
    <property type="entry name" value="USP_3"/>
    <property type="match status" value="1"/>
</dbReference>
<dbReference type="Pfam" id="PF00443">
    <property type="entry name" value="UCH"/>
    <property type="match status" value="1"/>
</dbReference>
<evidence type="ECO:0000259" key="3">
    <source>
        <dbReference type="PROSITE" id="PS50235"/>
    </source>
</evidence>
<dbReference type="GO" id="GO:0004843">
    <property type="term" value="F:cysteine-type deubiquitinase activity"/>
    <property type="evidence" value="ECO:0007669"/>
    <property type="project" value="UniProtKB-EC"/>
</dbReference>
<accession>A0A1I8AWY3</accession>
<dbReference type="CDD" id="cd02257">
    <property type="entry name" value="Peptidase_C19"/>
    <property type="match status" value="1"/>
</dbReference>
<dbReference type="PANTHER" id="PTHR21646">
    <property type="entry name" value="UBIQUITIN CARBOXYL-TERMINAL HYDROLASE"/>
    <property type="match status" value="1"/>
</dbReference>
<sequence>MANLIKIILSQDTVSNIVRHDFDGRTEKDSHEFLIWLLIKLAEDSNRGNWKIDVNIEKYTENNIKSAAKDYIAKQHRYSSSVVSDVFFSIICKTTSCNSCPKTELSFEKQLDLRVHVHLGDVDLMTSINRYFQLSYGRCSNCTINAGQTTNIWALPDILIIRPLKDEIIKNSVVPYPVDDLDMRPYLHPEAPATSEGTKYSLYGIVIHLGPSYRTGHFIAKVKNMEGSNDLWQLFNDRDVQRIPLDEVKKAPAYILFYERKALCQKKKK</sequence>
<dbReference type="GO" id="GO:0016579">
    <property type="term" value="P:protein deubiquitination"/>
    <property type="evidence" value="ECO:0007669"/>
    <property type="project" value="InterPro"/>
</dbReference>
<feature type="domain" description="USP" evidence="3">
    <location>
        <begin position="1"/>
        <end position="261"/>
    </location>
</feature>
<dbReference type="InterPro" id="IPR028889">
    <property type="entry name" value="USP"/>
</dbReference>
<dbReference type="SUPFAM" id="SSF54001">
    <property type="entry name" value="Cysteine proteinases"/>
    <property type="match status" value="1"/>
</dbReference>
<comment type="catalytic activity">
    <reaction evidence="1">
        <text>Thiol-dependent hydrolysis of ester, thioester, amide, peptide and isopeptide bonds formed by the C-terminal Gly of ubiquitin (a 76-residue protein attached to proteins as an intracellular targeting signal).</text>
        <dbReference type="EC" id="3.4.19.12"/>
    </reaction>
</comment>
<dbReference type="Gene3D" id="3.90.70.10">
    <property type="entry name" value="Cysteine proteinases"/>
    <property type="match status" value="1"/>
</dbReference>
<dbReference type="PROSITE" id="PS00973">
    <property type="entry name" value="USP_2"/>
    <property type="match status" value="1"/>
</dbReference>
<dbReference type="Proteomes" id="UP000095281">
    <property type="component" value="Unplaced"/>
</dbReference>
<dbReference type="InterPro" id="IPR050185">
    <property type="entry name" value="Ub_carboxyl-term_hydrolase"/>
</dbReference>